<organism evidence="1 2">
    <name type="scientific">Paenibacillus bovis</name>
    <dbReference type="NCBI Taxonomy" id="1616788"/>
    <lineage>
        <taxon>Bacteria</taxon>
        <taxon>Bacillati</taxon>
        <taxon>Bacillota</taxon>
        <taxon>Bacilli</taxon>
        <taxon>Bacillales</taxon>
        <taxon>Paenibacillaceae</taxon>
        <taxon>Paenibacillus</taxon>
    </lineage>
</organism>
<keyword evidence="2" id="KW-1185">Reference proteome</keyword>
<dbReference type="STRING" id="1616788.AR543_18755"/>
<dbReference type="OrthoDB" id="2940203at2"/>
<sequence length="111" mass="12798">MNVEGNPIEQWEKLVEILLDERASDAEQDDAAMDLSEYSHKNVVKALLTISNHDSTDDMIKASCGESLAMILVNNDRFDNEIYNQLRGIAKIEFESYIRLKKNDWKTYLNT</sequence>
<reference evidence="1 2" key="2">
    <citation type="journal article" date="2016" name="Int. J. Syst. Evol. Microbiol.">
        <title>Paenibacillus bovis sp. nov., isolated from raw yak (Bos grunniens) milk.</title>
        <authorList>
            <person name="Gao C."/>
            <person name="Han J."/>
            <person name="Liu Z."/>
            <person name="Xu X."/>
            <person name="Hang F."/>
            <person name="Wu Z."/>
        </authorList>
    </citation>
    <scope>NUCLEOTIDE SEQUENCE [LARGE SCALE GENOMIC DNA]</scope>
    <source>
        <strain evidence="1 2">BD3526</strain>
    </source>
</reference>
<dbReference type="Proteomes" id="UP000078148">
    <property type="component" value="Chromosome"/>
</dbReference>
<dbReference type="EMBL" id="CP013023">
    <property type="protein sequence ID" value="ANF97852.1"/>
    <property type="molecule type" value="Genomic_DNA"/>
</dbReference>
<dbReference type="RefSeq" id="WP_064505599.1">
    <property type="nucleotide sequence ID" value="NZ_CP013023.1"/>
</dbReference>
<gene>
    <name evidence="1" type="ORF">AR543_18755</name>
</gene>
<protein>
    <recommendedName>
        <fullName evidence="3">HEAT repeat domain-containing protein</fullName>
    </recommendedName>
</protein>
<dbReference type="KEGG" id="pbv:AR543_18755"/>
<evidence type="ECO:0000313" key="2">
    <source>
        <dbReference type="Proteomes" id="UP000078148"/>
    </source>
</evidence>
<reference evidence="2" key="1">
    <citation type="submission" date="2015-10" db="EMBL/GenBank/DDBJ databases">
        <title>Genome of Paenibacillus bovis sp. nov.</title>
        <authorList>
            <person name="Wu Z."/>
            <person name="Gao C."/>
            <person name="Liu Z."/>
            <person name="Zheng H."/>
        </authorList>
    </citation>
    <scope>NUCLEOTIDE SEQUENCE [LARGE SCALE GENOMIC DNA]</scope>
    <source>
        <strain evidence="2">BD3526</strain>
    </source>
</reference>
<evidence type="ECO:0008006" key="3">
    <source>
        <dbReference type="Google" id="ProtNLM"/>
    </source>
</evidence>
<proteinExistence type="predicted"/>
<accession>A0A172ZKB6</accession>
<evidence type="ECO:0000313" key="1">
    <source>
        <dbReference type="EMBL" id="ANF97852.1"/>
    </source>
</evidence>
<dbReference type="AlphaFoldDB" id="A0A172ZKB6"/>
<name>A0A172ZKB6_9BACL</name>